<organism evidence="2 3">
    <name type="scientific">Aspergillus lentulus</name>
    <dbReference type="NCBI Taxonomy" id="293939"/>
    <lineage>
        <taxon>Eukaryota</taxon>
        <taxon>Fungi</taxon>
        <taxon>Dikarya</taxon>
        <taxon>Ascomycota</taxon>
        <taxon>Pezizomycotina</taxon>
        <taxon>Eurotiomycetes</taxon>
        <taxon>Eurotiomycetidae</taxon>
        <taxon>Eurotiales</taxon>
        <taxon>Aspergillaceae</taxon>
        <taxon>Aspergillus</taxon>
        <taxon>Aspergillus subgen. Fumigati</taxon>
    </lineage>
</organism>
<dbReference type="EMBL" id="BLKI01000015">
    <property type="protein sequence ID" value="GFF72063.1"/>
    <property type="molecule type" value="Genomic_DNA"/>
</dbReference>
<feature type="region of interest" description="Disordered" evidence="1">
    <location>
        <begin position="49"/>
        <end position="71"/>
    </location>
</feature>
<evidence type="ECO:0000313" key="3">
    <source>
        <dbReference type="Proteomes" id="UP000465220"/>
    </source>
</evidence>
<comment type="caution">
    <text evidence="2">The sequence shown here is derived from an EMBL/GenBank/DDBJ whole genome shotgun (WGS) entry which is preliminary data.</text>
</comment>
<gene>
    <name evidence="2" type="ORF">IFM60648_03590</name>
</gene>
<keyword evidence="3" id="KW-1185">Reference proteome</keyword>
<accession>A0ABQ1A2L4</accession>
<evidence type="ECO:0000256" key="1">
    <source>
        <dbReference type="SAM" id="MobiDB-lite"/>
    </source>
</evidence>
<proteinExistence type="predicted"/>
<evidence type="ECO:0000313" key="2">
    <source>
        <dbReference type="EMBL" id="GFF72063.1"/>
    </source>
</evidence>
<reference evidence="2 3" key="1">
    <citation type="submission" date="2020-01" db="EMBL/GenBank/DDBJ databases">
        <title>Draft genome sequence of Aspergillus lentulus IFM 60648.</title>
        <authorList>
            <person name="Takahashi H."/>
            <person name="Yaguchi T."/>
        </authorList>
    </citation>
    <scope>NUCLEOTIDE SEQUENCE [LARGE SCALE GENOMIC DNA]</scope>
    <source>
        <strain evidence="2 3">IFM 60648</strain>
    </source>
</reference>
<protein>
    <submittedName>
        <fullName evidence="2">Uncharacterized protein</fullName>
    </submittedName>
</protein>
<name>A0ABQ1A2L4_ASPLE</name>
<dbReference type="Proteomes" id="UP000465220">
    <property type="component" value="Unassembled WGS sequence"/>
</dbReference>
<sequence length="215" mass="22829">MEFNLKSTVSNELTWVGALTNMVPGHIIFNIEPIVELINIHRITRSHGYTRSDRGNAAQASPSARRLSLPADRKGGALTVAPSASFPGLPLSGGAAAERASLGKGIQRTGSPAIESILSRPSVRGIPSVTEGPKRQLEEVGLDKITPTPSKKARVNSLNSAVLDWPLTRSVRRPDHSSRVSSSSCWIHPPVVPAPLPGVLRVPNVIGACKHQCPA</sequence>